<sequence length="128" mass="14435">MKDTFGWLISVCRRWALGSSYNNKTSRAKLGLSLICALYMLGAAINLILFIEPMILKSIPKELLSILLIILICSPALVLFKLYPPEVVDAYVEKYKPKCFYDDIKQQLLALLFCLGGWLALFGPFISI</sequence>
<dbReference type="EMBL" id="CAMAPD010000048">
    <property type="protein sequence ID" value="CAH9068521.1"/>
    <property type="molecule type" value="Genomic_DNA"/>
</dbReference>
<evidence type="ECO:0000313" key="3">
    <source>
        <dbReference type="Proteomes" id="UP001152485"/>
    </source>
</evidence>
<dbReference type="Proteomes" id="UP001152485">
    <property type="component" value="Unassembled WGS sequence"/>
</dbReference>
<evidence type="ECO:0000313" key="2">
    <source>
        <dbReference type="EMBL" id="CAH9068521.1"/>
    </source>
</evidence>
<keyword evidence="1" id="KW-0812">Transmembrane</keyword>
<dbReference type="RefSeq" id="WP_261595484.1">
    <property type="nucleotide sequence ID" value="NZ_CAMAPD010000048.1"/>
</dbReference>
<evidence type="ECO:0000256" key="1">
    <source>
        <dbReference type="SAM" id="Phobius"/>
    </source>
</evidence>
<comment type="caution">
    <text evidence="2">The sequence shown here is derived from an EMBL/GenBank/DDBJ whole genome shotgun (WGS) entry which is preliminary data.</text>
</comment>
<feature type="transmembrane region" description="Helical" evidence="1">
    <location>
        <begin position="30"/>
        <end position="51"/>
    </location>
</feature>
<accession>A0ABM9GNS4</accession>
<feature type="transmembrane region" description="Helical" evidence="1">
    <location>
        <begin position="104"/>
        <end position="126"/>
    </location>
</feature>
<keyword evidence="1" id="KW-0472">Membrane</keyword>
<proteinExistence type="predicted"/>
<keyword evidence="1" id="KW-1133">Transmembrane helix</keyword>
<protein>
    <submittedName>
        <fullName evidence="2">Uncharacterized protein</fullName>
    </submittedName>
</protein>
<feature type="transmembrane region" description="Helical" evidence="1">
    <location>
        <begin position="63"/>
        <end position="84"/>
    </location>
</feature>
<organism evidence="2 3">
    <name type="scientific">Pseudoalteromonas holothuriae</name>
    <dbReference type="NCBI Taxonomy" id="2963714"/>
    <lineage>
        <taxon>Bacteria</taxon>
        <taxon>Pseudomonadati</taxon>
        <taxon>Pseudomonadota</taxon>
        <taxon>Gammaproteobacteria</taxon>
        <taxon>Alteromonadales</taxon>
        <taxon>Pseudoalteromonadaceae</taxon>
        <taxon>Pseudoalteromonas</taxon>
    </lineage>
</organism>
<name>A0ABM9GNS4_9GAMM</name>
<reference evidence="2 3" key="1">
    <citation type="submission" date="2022-07" db="EMBL/GenBank/DDBJ databases">
        <authorList>
            <person name="Criscuolo A."/>
        </authorList>
    </citation>
    <scope>NUCLEOTIDE SEQUENCE [LARGE SCALE GENOMIC DNA]</scope>
    <source>
        <strain evidence="3">CIP 111951</strain>
    </source>
</reference>
<gene>
    <name evidence="2" type="ORF">PSECIP111951_04180</name>
</gene>